<dbReference type="Proteomes" id="UP000184330">
    <property type="component" value="Unassembled WGS sequence"/>
</dbReference>
<dbReference type="Pfam" id="PF06985">
    <property type="entry name" value="HET"/>
    <property type="match status" value="1"/>
</dbReference>
<proteinExistence type="predicted"/>
<feature type="domain" description="Heterokaryon incompatibility" evidence="1">
    <location>
        <begin position="48"/>
        <end position="213"/>
    </location>
</feature>
<dbReference type="STRING" id="576137.A0A1L7XP93"/>
<dbReference type="PANTHER" id="PTHR24148">
    <property type="entry name" value="ANKYRIN REPEAT DOMAIN-CONTAINING PROTEIN 39 HOMOLOG-RELATED"/>
    <property type="match status" value="1"/>
</dbReference>
<dbReference type="PANTHER" id="PTHR24148:SF64">
    <property type="entry name" value="HETEROKARYON INCOMPATIBILITY DOMAIN-CONTAINING PROTEIN"/>
    <property type="match status" value="1"/>
</dbReference>
<dbReference type="AlphaFoldDB" id="A0A1L7XP93"/>
<sequence>MVSEYDYNPLPPGSIRLFTLQPGAGDAPIECNLTTILLSDTNTTTSKFKALSYTWANPLGEDNPLYKPYDTVQSYILCDGKRMKVKENLNDALWQLREQKDSSRLWIDAVCINQADDEEIYRQLKLMPRIYSDASWVVIWLGKEDSSTYEAIQVMEKNKESLIISSMMRGGNAFSRFDCTTESQSDSMTDREWHVIANFLLRTWFSRLWTLQEVLLPTRTTSFCGSRQVDISLAVLFAGIMLRNSEKNRAICKSARPFRVELAIRRLGAAASVAVWMGCTWPSDGFGSRAFLRYHKIDYELTIPRKFKWLVALELLVHEARQRECSKPKDKIIAPLAFAIHERYVPDTVDFHYLETGIQSILDYPQSTEELYCKFTHFMISSMANLDILSRAHRNDDGQDRDIDLSLPSWVPPFHTAGSTSLIDELLFTQYDAAKHLDRPYQGKLTEYRHKQPTQS</sequence>
<evidence type="ECO:0000313" key="3">
    <source>
        <dbReference type="Proteomes" id="UP000184330"/>
    </source>
</evidence>
<organism evidence="2 3">
    <name type="scientific">Phialocephala subalpina</name>
    <dbReference type="NCBI Taxonomy" id="576137"/>
    <lineage>
        <taxon>Eukaryota</taxon>
        <taxon>Fungi</taxon>
        <taxon>Dikarya</taxon>
        <taxon>Ascomycota</taxon>
        <taxon>Pezizomycotina</taxon>
        <taxon>Leotiomycetes</taxon>
        <taxon>Helotiales</taxon>
        <taxon>Mollisiaceae</taxon>
        <taxon>Phialocephala</taxon>
        <taxon>Phialocephala fortinii species complex</taxon>
    </lineage>
</organism>
<dbReference type="InterPro" id="IPR052895">
    <property type="entry name" value="HetReg/Transcr_Mod"/>
</dbReference>
<name>A0A1L7XP93_9HELO</name>
<reference evidence="2 3" key="1">
    <citation type="submission" date="2016-03" db="EMBL/GenBank/DDBJ databases">
        <authorList>
            <person name="Ploux O."/>
        </authorList>
    </citation>
    <scope>NUCLEOTIDE SEQUENCE [LARGE SCALE GENOMIC DNA]</scope>
    <source>
        <strain evidence="2 3">UAMH 11012</strain>
    </source>
</reference>
<accession>A0A1L7XP93</accession>
<dbReference type="OrthoDB" id="3556612at2759"/>
<evidence type="ECO:0000259" key="1">
    <source>
        <dbReference type="Pfam" id="PF06985"/>
    </source>
</evidence>
<protein>
    <recommendedName>
        <fullName evidence="1">Heterokaryon incompatibility domain-containing protein</fullName>
    </recommendedName>
</protein>
<dbReference type="EMBL" id="FJOG01000040">
    <property type="protein sequence ID" value="CZR66870.1"/>
    <property type="molecule type" value="Genomic_DNA"/>
</dbReference>
<gene>
    <name evidence="2" type="ORF">PAC_16771</name>
</gene>
<keyword evidence="3" id="KW-1185">Reference proteome</keyword>
<evidence type="ECO:0000313" key="2">
    <source>
        <dbReference type="EMBL" id="CZR66870.1"/>
    </source>
</evidence>
<dbReference type="InterPro" id="IPR010730">
    <property type="entry name" value="HET"/>
</dbReference>